<dbReference type="EMBL" id="RXMA01000017">
    <property type="protein sequence ID" value="RTR17898.1"/>
    <property type="molecule type" value="Genomic_DNA"/>
</dbReference>
<dbReference type="Proteomes" id="UP000277007">
    <property type="component" value="Unassembled WGS sequence"/>
</dbReference>
<dbReference type="OrthoDB" id="8479388at2"/>
<comment type="caution">
    <text evidence="1">The sequence shown here is derived from an EMBL/GenBank/DDBJ whole genome shotgun (WGS) entry which is preliminary data.</text>
</comment>
<organism evidence="1 2">
    <name type="scientific">Azospirillum griseum</name>
    <dbReference type="NCBI Taxonomy" id="2496639"/>
    <lineage>
        <taxon>Bacteria</taxon>
        <taxon>Pseudomonadati</taxon>
        <taxon>Pseudomonadota</taxon>
        <taxon>Alphaproteobacteria</taxon>
        <taxon>Rhodospirillales</taxon>
        <taxon>Azospirillaceae</taxon>
        <taxon>Azospirillum</taxon>
    </lineage>
</organism>
<keyword evidence="2" id="KW-1185">Reference proteome</keyword>
<name>A0A431VES3_9PROT</name>
<proteinExistence type="predicted"/>
<protein>
    <submittedName>
        <fullName evidence="1">Uncharacterized protein</fullName>
    </submittedName>
</protein>
<gene>
    <name evidence="1" type="ORF">EJ903_17290</name>
</gene>
<dbReference type="AlphaFoldDB" id="A0A431VES3"/>
<accession>A0A431VES3</accession>
<evidence type="ECO:0000313" key="2">
    <source>
        <dbReference type="Proteomes" id="UP000277007"/>
    </source>
</evidence>
<reference evidence="1 2" key="1">
    <citation type="submission" date="2018-12" db="EMBL/GenBank/DDBJ databases">
        <authorList>
            <person name="Yang Y."/>
        </authorList>
    </citation>
    <scope>NUCLEOTIDE SEQUENCE [LARGE SCALE GENOMIC DNA]</scope>
    <source>
        <strain evidence="1 2">L-25-5w-1</strain>
    </source>
</reference>
<sequence length="171" mass="18826">MDDSFIAKPLGRRQIDQAYPLVCTIAPGLAVEQWRAFAAAVLEAGGATDARSGIMTVQNARGYLHGLFSYAIGEHLRHGRVMTVENFVVLDLFDLPGVAGTLVEAMDGVARRFGCTAIHTSLPERCIFDDTTNNPIADCFFRQGHRRETIRLCKALDSSNDNRLPDRAMTE</sequence>
<evidence type="ECO:0000313" key="1">
    <source>
        <dbReference type="EMBL" id="RTR17898.1"/>
    </source>
</evidence>